<keyword evidence="2" id="KW-1185">Reference proteome</keyword>
<sequence>MAPIPVSTQKLWYEYTNSFQAKYGKPNFEASLDHEDWPSFELRYNGRTLQYTVELIGDQPADGYPLLIGLHGGGRDSIKNNNSEWKNMTSNWYRRPVDAHVKKTGEGAVYIALRGVSSYDKKTNTFFDDWNLHFQDESYVLLQRLIRGFFLPIPEEVIIQKLDGPFRTDFVKDRPFVDPNRVYLLGFSAGGDGAFQHAARLPDLFSAVSAAGGHPNGVPFINTANLPLCISSGEKDTLPSMYNLADGDSSGAKDRAQEIVRDSIQLENLRKSVREQLYNTVPKAFQSHVYSYLFYPHDCVIVQGKGHNSWARPNMSNTPQRVLTNLKAWLLQQENKNIKVDGADASADKVVNLVEWACSELSSTPKTFVPRVRNPLPQFVDWNLATRPTAPSTDAPGNEKADWTPKNTLYWLYLRSNDISKLSSLTAQIRAAYDKPTNSVWVESANDYLGILLNENMVDFKKDVWVCIGKGSDTAQKIKITPSEKLRRETLWQRGDPSWVFDALVYFVKDGAGKWIPKVTDTLSVDALPSPKSKL</sequence>
<dbReference type="OrthoDB" id="9990807at2759"/>
<gene>
    <name evidence="1" type="ORF">EK21DRAFT_89463</name>
</gene>
<dbReference type="InterPro" id="IPR001611">
    <property type="entry name" value="Leu-rich_rpt"/>
</dbReference>
<name>A0A9P4LNF5_9PLEO</name>
<accession>A0A9P4LNF5</accession>
<evidence type="ECO:0000313" key="2">
    <source>
        <dbReference type="Proteomes" id="UP000799777"/>
    </source>
</evidence>
<dbReference type="EMBL" id="ML978196">
    <property type="protein sequence ID" value="KAF2029864.1"/>
    <property type="molecule type" value="Genomic_DNA"/>
</dbReference>
<dbReference type="Proteomes" id="UP000799777">
    <property type="component" value="Unassembled WGS sequence"/>
</dbReference>
<comment type="caution">
    <text evidence="1">The sequence shown here is derived from an EMBL/GenBank/DDBJ whole genome shotgun (WGS) entry which is preliminary data.</text>
</comment>
<dbReference type="SUPFAM" id="SSF53474">
    <property type="entry name" value="alpha/beta-Hydrolases"/>
    <property type="match status" value="1"/>
</dbReference>
<dbReference type="Gene3D" id="3.40.50.1820">
    <property type="entry name" value="alpha/beta hydrolase"/>
    <property type="match status" value="1"/>
</dbReference>
<protein>
    <submittedName>
        <fullName evidence="1">Uncharacterized protein</fullName>
    </submittedName>
</protein>
<dbReference type="PROSITE" id="PS51450">
    <property type="entry name" value="LRR"/>
    <property type="match status" value="1"/>
</dbReference>
<evidence type="ECO:0000313" key="1">
    <source>
        <dbReference type="EMBL" id="KAF2029864.1"/>
    </source>
</evidence>
<reference evidence="1" key="1">
    <citation type="journal article" date="2020" name="Stud. Mycol.">
        <title>101 Dothideomycetes genomes: a test case for predicting lifestyles and emergence of pathogens.</title>
        <authorList>
            <person name="Haridas S."/>
            <person name="Albert R."/>
            <person name="Binder M."/>
            <person name="Bloem J."/>
            <person name="Labutti K."/>
            <person name="Salamov A."/>
            <person name="Andreopoulos B."/>
            <person name="Baker S."/>
            <person name="Barry K."/>
            <person name="Bills G."/>
            <person name="Bluhm B."/>
            <person name="Cannon C."/>
            <person name="Castanera R."/>
            <person name="Culley D."/>
            <person name="Daum C."/>
            <person name="Ezra D."/>
            <person name="Gonzalez J."/>
            <person name="Henrissat B."/>
            <person name="Kuo A."/>
            <person name="Liang C."/>
            <person name="Lipzen A."/>
            <person name="Lutzoni F."/>
            <person name="Magnuson J."/>
            <person name="Mondo S."/>
            <person name="Nolan M."/>
            <person name="Ohm R."/>
            <person name="Pangilinan J."/>
            <person name="Park H.-J."/>
            <person name="Ramirez L."/>
            <person name="Alfaro M."/>
            <person name="Sun H."/>
            <person name="Tritt A."/>
            <person name="Yoshinaga Y."/>
            <person name="Zwiers L.-H."/>
            <person name="Turgeon B."/>
            <person name="Goodwin S."/>
            <person name="Spatafora J."/>
            <person name="Crous P."/>
            <person name="Grigoriev I."/>
        </authorList>
    </citation>
    <scope>NUCLEOTIDE SEQUENCE</scope>
    <source>
        <strain evidence="1">CBS 110217</strain>
    </source>
</reference>
<organism evidence="1 2">
    <name type="scientific">Setomelanomma holmii</name>
    <dbReference type="NCBI Taxonomy" id="210430"/>
    <lineage>
        <taxon>Eukaryota</taxon>
        <taxon>Fungi</taxon>
        <taxon>Dikarya</taxon>
        <taxon>Ascomycota</taxon>
        <taxon>Pezizomycotina</taxon>
        <taxon>Dothideomycetes</taxon>
        <taxon>Pleosporomycetidae</taxon>
        <taxon>Pleosporales</taxon>
        <taxon>Pleosporineae</taxon>
        <taxon>Phaeosphaeriaceae</taxon>
        <taxon>Setomelanomma</taxon>
    </lineage>
</organism>
<dbReference type="AlphaFoldDB" id="A0A9P4LNF5"/>
<dbReference type="InterPro" id="IPR029058">
    <property type="entry name" value="AB_hydrolase_fold"/>
</dbReference>
<proteinExistence type="predicted"/>